<dbReference type="InterPro" id="IPR049589">
    <property type="entry name" value="NXP1_M-like"/>
</dbReference>
<evidence type="ECO:0000313" key="3">
    <source>
        <dbReference type="EMBL" id="JAS99189.1"/>
    </source>
</evidence>
<gene>
    <name evidence="3" type="ORF">g.40470</name>
</gene>
<dbReference type="GO" id="GO:0008278">
    <property type="term" value="C:cohesin complex"/>
    <property type="evidence" value="ECO:0007669"/>
    <property type="project" value="InterPro"/>
</dbReference>
<proteinExistence type="predicted"/>
<dbReference type="GO" id="GO:1990414">
    <property type="term" value="P:replication-born double-strand break repair via sister chromatid exchange"/>
    <property type="evidence" value="ECO:0007669"/>
    <property type="project" value="TreeGrafter"/>
</dbReference>
<feature type="region of interest" description="Disordered" evidence="1">
    <location>
        <begin position="303"/>
        <end position="332"/>
    </location>
</feature>
<dbReference type="InterPro" id="IPR036390">
    <property type="entry name" value="WH_DNA-bd_sf"/>
</dbReference>
<organism evidence="3">
    <name type="scientific">Homalodisca liturata</name>
    <dbReference type="NCBI Taxonomy" id="320908"/>
    <lineage>
        <taxon>Eukaryota</taxon>
        <taxon>Metazoa</taxon>
        <taxon>Ecdysozoa</taxon>
        <taxon>Arthropoda</taxon>
        <taxon>Hexapoda</taxon>
        <taxon>Insecta</taxon>
        <taxon>Pterygota</taxon>
        <taxon>Neoptera</taxon>
        <taxon>Paraneoptera</taxon>
        <taxon>Hemiptera</taxon>
        <taxon>Auchenorrhyncha</taxon>
        <taxon>Membracoidea</taxon>
        <taxon>Cicadellidae</taxon>
        <taxon>Cicadellinae</taxon>
        <taxon>Proconiini</taxon>
        <taxon>Homalodisca</taxon>
    </lineage>
</organism>
<dbReference type="AlphaFoldDB" id="A0A1B6JJ77"/>
<feature type="region of interest" description="Disordered" evidence="1">
    <location>
        <begin position="433"/>
        <end position="452"/>
    </location>
</feature>
<accession>A0A1B6JJ77</accession>
<dbReference type="GO" id="GO:0007062">
    <property type="term" value="P:sister chromatid cohesion"/>
    <property type="evidence" value="ECO:0007669"/>
    <property type="project" value="InterPro"/>
</dbReference>
<feature type="domain" description="Rad21/Rec8-like protein C-terminal eukaryotic" evidence="2">
    <location>
        <begin position="500"/>
        <end position="551"/>
    </location>
</feature>
<dbReference type="Pfam" id="PF04824">
    <property type="entry name" value="Rad21_Rec8"/>
    <property type="match status" value="1"/>
</dbReference>
<dbReference type="PANTHER" id="PTHR12585:SF69">
    <property type="entry name" value="FI11703P"/>
    <property type="match status" value="1"/>
</dbReference>
<feature type="compositionally biased region" description="Low complexity" evidence="1">
    <location>
        <begin position="220"/>
        <end position="235"/>
    </location>
</feature>
<dbReference type="InterPro" id="IPR006909">
    <property type="entry name" value="Rad21/Rec8_C_eu"/>
</dbReference>
<feature type="region of interest" description="Disordered" evidence="1">
    <location>
        <begin position="28"/>
        <end position="60"/>
    </location>
</feature>
<dbReference type="EMBL" id="GECU01008517">
    <property type="protein sequence ID" value="JAS99189.1"/>
    <property type="molecule type" value="Transcribed_RNA"/>
</dbReference>
<feature type="region of interest" description="Disordered" evidence="1">
    <location>
        <begin position="170"/>
        <end position="270"/>
    </location>
</feature>
<dbReference type="InterPro" id="IPR023093">
    <property type="entry name" value="ScpA-like_C"/>
</dbReference>
<protein>
    <recommendedName>
        <fullName evidence="2">Rad21/Rec8-like protein C-terminal eukaryotic domain-containing protein</fullName>
    </recommendedName>
</protein>
<reference evidence="3" key="1">
    <citation type="submission" date="2015-11" db="EMBL/GenBank/DDBJ databases">
        <title>De novo transcriptome assembly of four potential Pierce s Disease insect vectors from Arizona vineyards.</title>
        <authorList>
            <person name="Tassone E.E."/>
        </authorList>
    </citation>
    <scope>NUCLEOTIDE SEQUENCE</scope>
</reference>
<dbReference type="GO" id="GO:0003682">
    <property type="term" value="F:chromatin binding"/>
    <property type="evidence" value="ECO:0007669"/>
    <property type="project" value="TreeGrafter"/>
</dbReference>
<dbReference type="PANTHER" id="PTHR12585">
    <property type="entry name" value="SCC1 / RAD21 FAMILY MEMBER"/>
    <property type="match status" value="1"/>
</dbReference>
<feature type="region of interest" description="Disordered" evidence="1">
    <location>
        <begin position="386"/>
        <end position="407"/>
    </location>
</feature>
<evidence type="ECO:0000259" key="2">
    <source>
        <dbReference type="Pfam" id="PF04824"/>
    </source>
</evidence>
<dbReference type="Gene3D" id="1.10.10.580">
    <property type="entry name" value="Structural maintenance of chromosome 1. Chain E"/>
    <property type="match status" value="1"/>
</dbReference>
<feature type="compositionally biased region" description="Pro residues" evidence="1">
    <location>
        <begin position="236"/>
        <end position="267"/>
    </location>
</feature>
<dbReference type="CDD" id="cd21792">
    <property type="entry name" value="Rad21_Rec8_M_NXP1-like"/>
    <property type="match status" value="1"/>
</dbReference>
<feature type="compositionally biased region" description="Pro residues" evidence="1">
    <location>
        <begin position="391"/>
        <end position="407"/>
    </location>
</feature>
<dbReference type="InterPro" id="IPR039781">
    <property type="entry name" value="Rad21/Rec8-like"/>
</dbReference>
<sequence>MRDIAVPMVPPSPARSYVSHVSHISHISHISHMSHRPTPAPTPVPSEHPDDEKPPTPPADQTTLVQNDEESFALAPVDASAFKGFTKTKRKRKLIVDEVKNISGEEMKAQLSDTSDIVTTLDLAPPTKRLMHWKETGGVEKLFALPGRNIPARALFKNYQRHLTSRAVPNEDYGGGIEGENQMPLDQVKEPEEPVEAVQPAGRRGRKRKQVEPEEPVVEPPQFQLPLETLPEELAPAPPTPAPAPDVAPTTPAPPHVSPLSVPPLPDNGPLSVMTNGPMSVGPSGLMSPACPMSIGPMSVGPSGPMSVGPSGPMSVGPSGPMSVGPSGPMSVGPSGPMSVGPMSVGPVEPPMSVAPATPAPQTPFPLDNSIPHLAEQVSSLLEQSLNPAMTPHPDPTNPPPVEEPPQTPFMENMGYNQQEAPLMANMGYDEHHPPATTPGAVSEKGQATPWNDDYENPVSVGPPEEQATDETYEQFEERVLNKRAAHMYTLVKARLANDEKLYFTDMVHRNNKKQVAQKFYSLLVLKKFQVLELDQDGSYEEILISQGASFNNPTL</sequence>
<evidence type="ECO:0000256" key="1">
    <source>
        <dbReference type="SAM" id="MobiDB-lite"/>
    </source>
</evidence>
<dbReference type="SUPFAM" id="SSF46785">
    <property type="entry name" value="Winged helix' DNA-binding domain"/>
    <property type="match status" value="1"/>
</dbReference>
<name>A0A1B6JJ77_9HEMI</name>